<feature type="transmembrane region" description="Helical" evidence="1">
    <location>
        <begin position="47"/>
        <end position="64"/>
    </location>
</feature>
<keyword evidence="3" id="KW-1185">Reference proteome</keyword>
<gene>
    <name evidence="2" type="ORF">JOF28_001771</name>
</gene>
<feature type="transmembrane region" description="Helical" evidence="1">
    <location>
        <begin position="21"/>
        <end position="41"/>
    </location>
</feature>
<feature type="transmembrane region" description="Helical" evidence="1">
    <location>
        <begin position="156"/>
        <end position="177"/>
    </location>
</feature>
<dbReference type="RefSeq" id="WP_209705425.1">
    <property type="nucleotide sequence ID" value="NZ_JAFIDA010000001.1"/>
</dbReference>
<feature type="transmembrane region" description="Helical" evidence="1">
    <location>
        <begin position="101"/>
        <end position="121"/>
    </location>
</feature>
<keyword evidence="1" id="KW-0472">Membrane</keyword>
<sequence>MTTAVSQSVTSVTPDSATPRAIRLTRVAMLLAVGMAITFTATQHERLAFDVAVTVCGLAGIALAHLAHAMVCRGRVGSGVALSLGIVSLAAAIAVPFTVSVVGYALVIAAWALISSLLEFLSAVVNPGVRQDTTIVGGAGILLALFTLLAREDPVAVVGFFGAYAIITGVFLGISAFDGRGAAAKSSALLDTNSPS</sequence>
<dbReference type="AlphaFoldDB" id="A0A940PS62"/>
<evidence type="ECO:0000313" key="3">
    <source>
        <dbReference type="Proteomes" id="UP000675163"/>
    </source>
</evidence>
<dbReference type="Proteomes" id="UP000675163">
    <property type="component" value="Unassembled WGS sequence"/>
</dbReference>
<proteinExistence type="predicted"/>
<dbReference type="EMBL" id="JAFIDA010000001">
    <property type="protein sequence ID" value="MBP1326539.1"/>
    <property type="molecule type" value="Genomic_DNA"/>
</dbReference>
<name>A0A940PS62_9MICO</name>
<keyword evidence="1" id="KW-1133">Transmembrane helix</keyword>
<accession>A0A940PS62</accession>
<protein>
    <recommendedName>
        <fullName evidence="4">DUF308 domain-containing protein</fullName>
    </recommendedName>
</protein>
<evidence type="ECO:0000313" key="2">
    <source>
        <dbReference type="EMBL" id="MBP1326539.1"/>
    </source>
</evidence>
<reference evidence="2" key="1">
    <citation type="submission" date="2021-02" db="EMBL/GenBank/DDBJ databases">
        <title>Sequencing the genomes of 1000 actinobacteria strains.</title>
        <authorList>
            <person name="Klenk H.-P."/>
        </authorList>
    </citation>
    <scope>NUCLEOTIDE SEQUENCE</scope>
    <source>
        <strain evidence="2">DSM 22850</strain>
    </source>
</reference>
<feature type="transmembrane region" description="Helical" evidence="1">
    <location>
        <begin position="76"/>
        <end position="95"/>
    </location>
</feature>
<organism evidence="2 3">
    <name type="scientific">Leucobacter exalbidus</name>
    <dbReference type="NCBI Taxonomy" id="662960"/>
    <lineage>
        <taxon>Bacteria</taxon>
        <taxon>Bacillati</taxon>
        <taxon>Actinomycetota</taxon>
        <taxon>Actinomycetes</taxon>
        <taxon>Micrococcales</taxon>
        <taxon>Microbacteriaceae</taxon>
        <taxon>Leucobacter</taxon>
    </lineage>
</organism>
<keyword evidence="1" id="KW-0812">Transmembrane</keyword>
<feature type="transmembrane region" description="Helical" evidence="1">
    <location>
        <begin position="133"/>
        <end position="150"/>
    </location>
</feature>
<comment type="caution">
    <text evidence="2">The sequence shown here is derived from an EMBL/GenBank/DDBJ whole genome shotgun (WGS) entry which is preliminary data.</text>
</comment>
<evidence type="ECO:0000256" key="1">
    <source>
        <dbReference type="SAM" id="Phobius"/>
    </source>
</evidence>
<evidence type="ECO:0008006" key="4">
    <source>
        <dbReference type="Google" id="ProtNLM"/>
    </source>
</evidence>